<evidence type="ECO:0000313" key="2">
    <source>
        <dbReference type="EMBL" id="EPS43667.1"/>
    </source>
</evidence>
<gene>
    <name evidence="2" type="ORF">H072_2382</name>
</gene>
<keyword evidence="1" id="KW-1133">Transmembrane helix</keyword>
<organism evidence="2 3">
    <name type="scientific">Dactylellina haptotyla (strain CBS 200.50)</name>
    <name type="common">Nematode-trapping fungus</name>
    <name type="synonym">Monacrosporium haptotylum</name>
    <dbReference type="NCBI Taxonomy" id="1284197"/>
    <lineage>
        <taxon>Eukaryota</taxon>
        <taxon>Fungi</taxon>
        <taxon>Dikarya</taxon>
        <taxon>Ascomycota</taxon>
        <taxon>Pezizomycotina</taxon>
        <taxon>Orbiliomycetes</taxon>
        <taxon>Orbiliales</taxon>
        <taxon>Orbiliaceae</taxon>
        <taxon>Dactylellina</taxon>
    </lineage>
</organism>
<keyword evidence="1" id="KW-0472">Membrane</keyword>
<feature type="transmembrane region" description="Helical" evidence="1">
    <location>
        <begin position="100"/>
        <end position="118"/>
    </location>
</feature>
<sequence>MARNLSPWEVYAVDDRESLDTRRSLAVSEQGDIKGKSAVEVNILDLDQVVEGRGKDEETRVRWFIKEYDNRPVLSRVFERRVPIKDAEVRRLQLSMITQNAAVACSLTAIVEIIFIALPQGHLF</sequence>
<evidence type="ECO:0000313" key="3">
    <source>
        <dbReference type="Proteomes" id="UP000015100"/>
    </source>
</evidence>
<dbReference type="EMBL" id="AQGS01000071">
    <property type="protein sequence ID" value="EPS43667.1"/>
    <property type="molecule type" value="Genomic_DNA"/>
</dbReference>
<dbReference type="AlphaFoldDB" id="S8C7G2"/>
<reference evidence="2 3" key="1">
    <citation type="journal article" date="2013" name="PLoS Genet.">
        <title>Genomic mechanisms accounting for the adaptation to parasitism in nematode-trapping fungi.</title>
        <authorList>
            <person name="Meerupati T."/>
            <person name="Andersson K.M."/>
            <person name="Friman E."/>
            <person name="Kumar D."/>
            <person name="Tunlid A."/>
            <person name="Ahren D."/>
        </authorList>
    </citation>
    <scope>NUCLEOTIDE SEQUENCE [LARGE SCALE GENOMIC DNA]</scope>
    <source>
        <strain evidence="2 3">CBS 200.50</strain>
    </source>
</reference>
<reference evidence="3" key="2">
    <citation type="submission" date="2013-04" db="EMBL/GenBank/DDBJ databases">
        <title>Genomic mechanisms accounting for the adaptation to parasitism in nematode-trapping fungi.</title>
        <authorList>
            <person name="Ahren D.G."/>
        </authorList>
    </citation>
    <scope>NUCLEOTIDE SEQUENCE [LARGE SCALE GENOMIC DNA]</scope>
    <source>
        <strain evidence="3">CBS 200.50</strain>
    </source>
</reference>
<name>S8C7G2_DACHA</name>
<dbReference type="OrthoDB" id="3232309at2759"/>
<keyword evidence="1" id="KW-0812">Transmembrane</keyword>
<dbReference type="HOGENOM" id="CLU_2003824_0_0_1"/>
<proteinExistence type="predicted"/>
<evidence type="ECO:0000256" key="1">
    <source>
        <dbReference type="SAM" id="Phobius"/>
    </source>
</evidence>
<dbReference type="Proteomes" id="UP000015100">
    <property type="component" value="Unassembled WGS sequence"/>
</dbReference>
<comment type="caution">
    <text evidence="2">The sequence shown here is derived from an EMBL/GenBank/DDBJ whole genome shotgun (WGS) entry which is preliminary data.</text>
</comment>
<keyword evidence="3" id="KW-1185">Reference proteome</keyword>
<accession>S8C7G2</accession>
<protein>
    <submittedName>
        <fullName evidence="2">Uncharacterized protein</fullName>
    </submittedName>
</protein>